<evidence type="ECO:0000313" key="4">
    <source>
        <dbReference type="Proteomes" id="UP000596661"/>
    </source>
</evidence>
<reference evidence="3" key="2">
    <citation type="submission" date="2021-03" db="UniProtKB">
        <authorList>
            <consortium name="EnsemblPlants"/>
        </authorList>
    </citation>
    <scope>IDENTIFICATION</scope>
</reference>
<dbReference type="Pfam" id="PF13966">
    <property type="entry name" value="zf-RVT"/>
    <property type="match status" value="1"/>
</dbReference>
<dbReference type="InterPro" id="IPR044785">
    <property type="entry name" value="RopGAP1-5"/>
</dbReference>
<reference evidence="3" key="1">
    <citation type="submission" date="2018-11" db="EMBL/GenBank/DDBJ databases">
        <authorList>
            <person name="Grassa J C."/>
        </authorList>
    </citation>
    <scope>NUCLEOTIDE SEQUENCE [LARGE SCALE GENOMIC DNA]</scope>
</reference>
<dbReference type="PROSITE" id="PS50108">
    <property type="entry name" value="CRIB"/>
    <property type="match status" value="1"/>
</dbReference>
<accession>A0A803NQD5</accession>
<dbReference type="EnsemblPlants" id="evm.model.01.703">
    <property type="protein sequence ID" value="cds.evm.model.01.703"/>
    <property type="gene ID" value="evm.TU.01.703"/>
</dbReference>
<evidence type="ECO:0000259" key="2">
    <source>
        <dbReference type="PROSITE" id="PS50108"/>
    </source>
</evidence>
<dbReference type="Gene3D" id="3.90.810.10">
    <property type="entry name" value="CRIB domain"/>
    <property type="match status" value="1"/>
</dbReference>
<evidence type="ECO:0000313" key="3">
    <source>
        <dbReference type="EnsemblPlants" id="cds.evm.model.01.703"/>
    </source>
</evidence>
<name>A0A803NQD5_CANSA</name>
<dbReference type="AlphaFoldDB" id="A0A803NQD5"/>
<dbReference type="Pfam" id="PF00786">
    <property type="entry name" value="PBD"/>
    <property type="match status" value="1"/>
</dbReference>
<dbReference type="InterPro" id="IPR000095">
    <property type="entry name" value="CRIB_dom"/>
</dbReference>
<dbReference type="InterPro" id="IPR026960">
    <property type="entry name" value="RVT-Znf"/>
</dbReference>
<keyword evidence="4" id="KW-1185">Reference proteome</keyword>
<dbReference type="InterPro" id="IPR036936">
    <property type="entry name" value="CRIB_dom_sf"/>
</dbReference>
<feature type="domain" description="CRIB" evidence="2">
    <location>
        <begin position="195"/>
        <end position="208"/>
    </location>
</feature>
<evidence type="ECO:0000256" key="1">
    <source>
        <dbReference type="ARBA" id="ARBA00022468"/>
    </source>
</evidence>
<dbReference type="EMBL" id="UZAU01000018">
    <property type="status" value="NOT_ANNOTATED_CDS"/>
    <property type="molecule type" value="Genomic_DNA"/>
</dbReference>
<protein>
    <recommendedName>
        <fullName evidence="2">CRIB domain-containing protein</fullName>
    </recommendedName>
</protein>
<dbReference type="Proteomes" id="UP000596661">
    <property type="component" value="Chromosome 1"/>
</dbReference>
<dbReference type="GO" id="GO:0005096">
    <property type="term" value="F:GTPase activator activity"/>
    <property type="evidence" value="ECO:0007669"/>
    <property type="project" value="UniProtKB-KW"/>
</dbReference>
<organism evidence="3 4">
    <name type="scientific">Cannabis sativa</name>
    <name type="common">Hemp</name>
    <name type="synonym">Marijuana</name>
    <dbReference type="NCBI Taxonomy" id="3483"/>
    <lineage>
        <taxon>Eukaryota</taxon>
        <taxon>Viridiplantae</taxon>
        <taxon>Streptophyta</taxon>
        <taxon>Embryophyta</taxon>
        <taxon>Tracheophyta</taxon>
        <taxon>Spermatophyta</taxon>
        <taxon>Magnoliopsida</taxon>
        <taxon>eudicotyledons</taxon>
        <taxon>Gunneridae</taxon>
        <taxon>Pentapetalae</taxon>
        <taxon>rosids</taxon>
        <taxon>fabids</taxon>
        <taxon>Rosales</taxon>
        <taxon>Cannabaceae</taxon>
        <taxon>Cannabis</taxon>
    </lineage>
</organism>
<dbReference type="PANTHER" id="PTHR23177:SF35">
    <property type="entry name" value="RHO GTPASE-ACTIVATING PROTEIN GACA"/>
    <property type="match status" value="1"/>
</dbReference>
<dbReference type="SMART" id="SM00285">
    <property type="entry name" value="PBD"/>
    <property type="match status" value="1"/>
</dbReference>
<dbReference type="PANTHER" id="PTHR23177">
    <property type="entry name" value="MKIAA1688 PROTEIN"/>
    <property type="match status" value="1"/>
</dbReference>
<sequence>MPPKMKHFVWKAFNHLLPFGFNLFMRKVLDNPYCSICSLHVDTNSHSLLRCSRAAKAYKPSFADIKFWVNSYLQKFYVAQDKLIISSDNNNEEASNTLLNCSNDSLAQDNVPPPLGTYKLSVDASVRDKDCKIGFGVVVQGCKGEVVGSLKSSEEDQNQLSLVTFLLAALKKSMVACRVERGEDVISSTVHQMEIGWPTNVRHITHVTFDRFNGFLGLPVEFEVEIPGRVPSAR</sequence>
<dbReference type="Gramene" id="evm.model.01.703">
    <property type="protein sequence ID" value="cds.evm.model.01.703"/>
    <property type="gene ID" value="evm.TU.01.703"/>
</dbReference>
<keyword evidence="1" id="KW-0343">GTPase activation</keyword>
<proteinExistence type="predicted"/>